<protein>
    <submittedName>
        <fullName evidence="4">Uncharacterized protein</fullName>
    </submittedName>
</protein>
<feature type="domain" description="Bacterial repeat" evidence="2">
    <location>
        <begin position="774"/>
        <end position="843"/>
    </location>
</feature>
<feature type="non-terminal residue" evidence="4">
    <location>
        <position position="1015"/>
    </location>
</feature>
<evidence type="ECO:0000256" key="1">
    <source>
        <dbReference type="SAM" id="MobiDB-lite"/>
    </source>
</evidence>
<dbReference type="InterPro" id="IPR052918">
    <property type="entry name" value="Motility_Chemotaxis_Reg"/>
</dbReference>
<comment type="caution">
    <text evidence="4">The sequence shown here is derived from an EMBL/GenBank/DDBJ whole genome shotgun (WGS) entry which is preliminary data.</text>
</comment>
<feature type="region of interest" description="Disordered" evidence="1">
    <location>
        <begin position="78"/>
        <end position="101"/>
    </location>
</feature>
<dbReference type="InterPro" id="IPR013783">
    <property type="entry name" value="Ig-like_fold"/>
</dbReference>
<dbReference type="InterPro" id="IPR057708">
    <property type="entry name" value="DUF7948"/>
</dbReference>
<dbReference type="NCBIfam" id="NF012200">
    <property type="entry name" value="choice_anch_D"/>
    <property type="match status" value="1"/>
</dbReference>
<dbReference type="Gene3D" id="2.60.40.10">
    <property type="entry name" value="Immunoglobulins"/>
    <property type="match status" value="1"/>
</dbReference>
<proteinExistence type="predicted"/>
<reference evidence="4" key="1">
    <citation type="journal article" date="2015" name="Nature">
        <title>Complex archaea that bridge the gap between prokaryotes and eukaryotes.</title>
        <authorList>
            <person name="Spang A."/>
            <person name="Saw J.H."/>
            <person name="Jorgensen S.L."/>
            <person name="Zaremba-Niedzwiedzka K."/>
            <person name="Martijn J."/>
            <person name="Lind A.E."/>
            <person name="van Eijk R."/>
            <person name="Schleper C."/>
            <person name="Guy L."/>
            <person name="Ettema T.J."/>
        </authorList>
    </citation>
    <scope>NUCLEOTIDE SEQUENCE</scope>
</reference>
<dbReference type="Pfam" id="PF18998">
    <property type="entry name" value="Flg_new_2"/>
    <property type="match status" value="1"/>
</dbReference>
<dbReference type="EMBL" id="LAZR01013698">
    <property type="protein sequence ID" value="KKM20776.1"/>
    <property type="molecule type" value="Genomic_DNA"/>
</dbReference>
<feature type="compositionally biased region" description="Basic and acidic residues" evidence="1">
    <location>
        <begin position="84"/>
        <end position="93"/>
    </location>
</feature>
<dbReference type="Gene3D" id="2.40.10.500">
    <property type="match status" value="1"/>
</dbReference>
<evidence type="ECO:0000259" key="2">
    <source>
        <dbReference type="Pfam" id="PF18998"/>
    </source>
</evidence>
<dbReference type="InterPro" id="IPR044060">
    <property type="entry name" value="Bacterial_rp_domain"/>
</dbReference>
<dbReference type="InterPro" id="IPR010620">
    <property type="entry name" value="SBBP_repeat"/>
</dbReference>
<organism evidence="4">
    <name type="scientific">marine sediment metagenome</name>
    <dbReference type="NCBI Taxonomy" id="412755"/>
    <lineage>
        <taxon>unclassified sequences</taxon>
        <taxon>metagenomes</taxon>
        <taxon>ecological metagenomes</taxon>
    </lineage>
</organism>
<dbReference type="Pfam" id="PF25778">
    <property type="entry name" value="DUF7948"/>
    <property type="match status" value="1"/>
</dbReference>
<accession>A0A0F9HZ91</accession>
<sequence>MRKAFIFLTIIFIGLFLASAAGEKTQDIEAKGAESKEIQGQKESQETLQFTAGGHVLGFRKGDMFIASSDHALRIEFVNSRPVSPREEGKSPDTENTSQAAKPLGKVSYRNLWEGVTLSYEKYRSGVVKSTYYIQPGGKNKVDPVDQIRLRYNVPLKVDKSGNLLASFETGQMKESRPVAWQEIRGRRVPVEASFRSLGKQEVGFRIGSYDPQHQLVIDPTLIWNTFMGSAGYDCGTAIAVDTSGNVYVTGYSGDWGTSPDPVNSHAGGTDAFAAKLDNSGARVWHTFMGGFASDNSYAIALDTGGNVYVAGESGAQWPPGDPKSEKTVNGHTGSGNLDIFAAKLDSSGTLMWNTFMGSLDSDTYPHLAVDIDGNVYVSGWSSAQWPPWTPPDTKSDKTVIGHAGGTDAFAAKLDSDGALVWNTFMGGTAADRANAIAVDTGGNIYVAGESGDWGTPVTGGEYAGGTSDAFAAKLDNNGAYQWHTFMGGAGSDLGTAIAVDTGGNIYVAGNTGDWGSPLNPHAGGQDAFVVKLDNNGAYQWHTFMGGTGSDLLRGIALNTGGNVYVAGSSRATWGTPLTAYAGGTYDAFAAQLNSSGTYQWHTFMGGTGSDLGQAIVVDTDTPPNVYVAGESNAWGSPVTGGAHAGGYDAFVAKLTETTEINIRQDTTDIPDGGSYDFGSQKINGDMDVTFTIENTADLNLTLTTPITITGTNADQFSVQQQPSSPVTSGGGSTTFDIRFSPTSLGAKTASISIANNDSDENPYDIDLTGTGKYELTITAGTGGTTDPTAAVYPYEAVTNEDITAIPDSGYRFWNWTGDASGTNNPVTVTMDSHKSVTANFSDMATKFVIINPADSTAGTATTVTVQAQCTDSSVDTLYNDDVTLVADGSATGGGLVNISSGVGTLSINDTVAETVNLSLSGGGGLDISSTQDVLFSPGAATQFVILDPADQTAGTATTVTVQAQDTNNNVDTSYDDDVTLAADGSATGGGLVDISSGVGTLSINDTVAETVNLS</sequence>
<evidence type="ECO:0000313" key="4">
    <source>
        <dbReference type="EMBL" id="KKM20776.1"/>
    </source>
</evidence>
<name>A0A0F9HZ91_9ZZZZ</name>
<dbReference type="PANTHER" id="PTHR35580">
    <property type="entry name" value="CELL SURFACE GLYCOPROTEIN (S-LAYER PROTEIN)-LIKE PROTEIN"/>
    <property type="match status" value="1"/>
</dbReference>
<feature type="domain" description="DUF7948" evidence="3">
    <location>
        <begin position="46"/>
        <end position="221"/>
    </location>
</feature>
<gene>
    <name evidence="4" type="ORF">LCGC14_1642080</name>
</gene>
<dbReference type="Pfam" id="PF06739">
    <property type="entry name" value="SBBP"/>
    <property type="match status" value="3"/>
</dbReference>
<dbReference type="AlphaFoldDB" id="A0A0F9HZ91"/>
<dbReference type="PANTHER" id="PTHR35580:SF1">
    <property type="entry name" value="PHYTASE-LIKE DOMAIN-CONTAINING PROTEIN"/>
    <property type="match status" value="1"/>
</dbReference>
<dbReference type="SUPFAM" id="SSF101898">
    <property type="entry name" value="NHL repeat"/>
    <property type="match status" value="2"/>
</dbReference>
<dbReference type="InterPro" id="IPR011042">
    <property type="entry name" value="6-blade_b-propeller_TolB-like"/>
</dbReference>
<evidence type="ECO:0000259" key="3">
    <source>
        <dbReference type="Pfam" id="PF25778"/>
    </source>
</evidence>
<dbReference type="Gene3D" id="2.120.10.30">
    <property type="entry name" value="TolB, C-terminal domain"/>
    <property type="match status" value="1"/>
</dbReference>